<feature type="signal peptide" evidence="1">
    <location>
        <begin position="1"/>
        <end position="17"/>
    </location>
</feature>
<evidence type="ECO:0000256" key="1">
    <source>
        <dbReference type="SAM" id="SignalP"/>
    </source>
</evidence>
<dbReference type="Proteomes" id="UP000886998">
    <property type="component" value="Unassembled WGS sequence"/>
</dbReference>
<proteinExistence type="predicted"/>
<reference evidence="2" key="1">
    <citation type="submission" date="2020-08" db="EMBL/GenBank/DDBJ databases">
        <title>Multicomponent nature underlies the extraordinary mechanical properties of spider dragline silk.</title>
        <authorList>
            <person name="Kono N."/>
            <person name="Nakamura H."/>
            <person name="Mori M."/>
            <person name="Yoshida Y."/>
            <person name="Ohtoshi R."/>
            <person name="Malay A.D."/>
            <person name="Moran D.A.P."/>
            <person name="Tomita M."/>
            <person name="Numata K."/>
            <person name="Arakawa K."/>
        </authorList>
    </citation>
    <scope>NUCLEOTIDE SEQUENCE</scope>
</reference>
<gene>
    <name evidence="2" type="ORF">TNIN_195311</name>
</gene>
<feature type="chain" id="PRO_5036480300" description="SMB domain-containing protein" evidence="1">
    <location>
        <begin position="18"/>
        <end position="135"/>
    </location>
</feature>
<evidence type="ECO:0000313" key="2">
    <source>
        <dbReference type="EMBL" id="GFY58701.1"/>
    </source>
</evidence>
<evidence type="ECO:0000313" key="3">
    <source>
        <dbReference type="Proteomes" id="UP000886998"/>
    </source>
</evidence>
<name>A0A8X6XSU3_9ARAC</name>
<protein>
    <recommendedName>
        <fullName evidence="4">SMB domain-containing protein</fullName>
    </recommendedName>
</protein>
<accession>A0A8X6XSU3</accession>
<organism evidence="2 3">
    <name type="scientific">Trichonephila inaurata madagascariensis</name>
    <dbReference type="NCBI Taxonomy" id="2747483"/>
    <lineage>
        <taxon>Eukaryota</taxon>
        <taxon>Metazoa</taxon>
        <taxon>Ecdysozoa</taxon>
        <taxon>Arthropoda</taxon>
        <taxon>Chelicerata</taxon>
        <taxon>Arachnida</taxon>
        <taxon>Araneae</taxon>
        <taxon>Araneomorphae</taxon>
        <taxon>Entelegynae</taxon>
        <taxon>Araneoidea</taxon>
        <taxon>Nephilidae</taxon>
        <taxon>Trichonephila</taxon>
        <taxon>Trichonephila inaurata</taxon>
    </lineage>
</organism>
<dbReference type="AlphaFoldDB" id="A0A8X6XSU3"/>
<dbReference type="OrthoDB" id="6134459at2759"/>
<keyword evidence="1" id="KW-0732">Signal</keyword>
<sequence length="135" mass="15476">MMLIIFLIGIFSYSALGYYPQHNRYNELQILGGSCYPRDTCCALNETIEDNLWGDRTCECNEHCLRHKTCCIDSKYAGIEHFSQVNSKEMCQKVQTTNIMALMVSNCSEKWQRSNLNEKCVNSQVGLDDPLSVFL</sequence>
<evidence type="ECO:0008006" key="4">
    <source>
        <dbReference type="Google" id="ProtNLM"/>
    </source>
</evidence>
<comment type="caution">
    <text evidence="2">The sequence shown here is derived from an EMBL/GenBank/DDBJ whole genome shotgun (WGS) entry which is preliminary data.</text>
</comment>
<keyword evidence="3" id="KW-1185">Reference proteome</keyword>
<dbReference type="EMBL" id="BMAV01012213">
    <property type="protein sequence ID" value="GFY58701.1"/>
    <property type="molecule type" value="Genomic_DNA"/>
</dbReference>